<protein>
    <recommendedName>
        <fullName evidence="6">Arginine biosynthesis bifunctional protein ArgJ</fullName>
    </recommendedName>
    <domain>
        <recommendedName>
            <fullName evidence="6">Glutamate N-acetyltransferase</fullName>
            <ecNumber evidence="6">2.3.1.35</ecNumber>
        </recommendedName>
        <alternativeName>
            <fullName evidence="6">Ornithine acetyltransferase</fullName>
            <shortName evidence="6">OATase</shortName>
        </alternativeName>
        <alternativeName>
            <fullName evidence="6">Ornithine transacetylase</fullName>
        </alternativeName>
    </domain>
    <domain>
        <recommendedName>
            <fullName evidence="6">Amino-acid acetyltransferase</fullName>
            <ecNumber evidence="6">2.3.1.1</ecNumber>
        </recommendedName>
        <alternativeName>
            <fullName evidence="6">N-acetylglutamate synthase</fullName>
            <shortName evidence="6">AGSase</shortName>
        </alternativeName>
    </domain>
    <component>
        <recommendedName>
            <fullName evidence="6">Arginine biosynthesis bifunctional protein ArgJ alpha chain</fullName>
        </recommendedName>
    </component>
    <component>
        <recommendedName>
            <fullName evidence="6">Arginine biosynthesis bifunctional protein ArgJ beta chain</fullName>
        </recommendedName>
    </component>
</protein>
<dbReference type="Gene3D" id="3.60.70.12">
    <property type="entry name" value="L-amino peptidase D-ALA esterase/amidase"/>
    <property type="match status" value="1"/>
</dbReference>
<keyword evidence="3 6" id="KW-0808">Transferase</keyword>
<comment type="similarity">
    <text evidence="1 6">Belongs to the ArgJ family.</text>
</comment>
<gene>
    <name evidence="6 7" type="primary">argJ</name>
    <name evidence="7" type="ORF">Rmf_07930</name>
</gene>
<dbReference type="SUPFAM" id="SSF56266">
    <property type="entry name" value="DmpA/ArgJ-like"/>
    <property type="match status" value="1"/>
</dbReference>
<feature type="site" description="Involved in the stabilization of negative charge on the oxyanion by the formation of the oxyanion hole" evidence="6">
    <location>
        <position position="124"/>
    </location>
</feature>
<dbReference type="CDD" id="cd02152">
    <property type="entry name" value="OAT"/>
    <property type="match status" value="1"/>
</dbReference>
<dbReference type="NCBIfam" id="NF003802">
    <property type="entry name" value="PRK05388.1"/>
    <property type="match status" value="1"/>
</dbReference>
<feature type="site" description="Cleavage; by autolysis" evidence="6">
    <location>
        <begin position="196"/>
        <end position="197"/>
    </location>
</feature>
<dbReference type="InterPro" id="IPR002813">
    <property type="entry name" value="Arg_biosynth_ArgJ"/>
</dbReference>
<keyword evidence="4 6" id="KW-0068">Autocatalytic cleavage</keyword>
<accession>A0ABM7XZF5</accession>
<dbReference type="EC" id="2.3.1.35" evidence="6"/>
<dbReference type="Pfam" id="PF01960">
    <property type="entry name" value="ArgJ"/>
    <property type="match status" value="1"/>
</dbReference>
<dbReference type="NCBIfam" id="TIGR00120">
    <property type="entry name" value="ArgJ"/>
    <property type="match status" value="1"/>
</dbReference>
<keyword evidence="8" id="KW-1185">Reference proteome</keyword>
<feature type="binding site" evidence="6">
    <location>
        <position position="197"/>
    </location>
    <ligand>
        <name>substrate</name>
    </ligand>
</feature>
<name>A0ABM7XZF5_9PROT</name>
<keyword evidence="6" id="KW-0028">Amino-acid biosynthesis</keyword>
<feature type="binding site" evidence="6">
    <location>
        <position position="284"/>
    </location>
    <ligand>
        <name>substrate</name>
    </ligand>
</feature>
<evidence type="ECO:0000256" key="3">
    <source>
        <dbReference type="ARBA" id="ARBA00022679"/>
    </source>
</evidence>
<dbReference type="InterPro" id="IPR016117">
    <property type="entry name" value="ArgJ-like_dom_sf"/>
</dbReference>
<evidence type="ECO:0000256" key="1">
    <source>
        <dbReference type="ARBA" id="ARBA00006774"/>
    </source>
</evidence>
<evidence type="ECO:0000313" key="8">
    <source>
        <dbReference type="Proteomes" id="UP000831327"/>
    </source>
</evidence>
<dbReference type="Proteomes" id="UP000831327">
    <property type="component" value="Chromosome"/>
</dbReference>
<evidence type="ECO:0000256" key="2">
    <source>
        <dbReference type="ARBA" id="ARBA00011475"/>
    </source>
</evidence>
<dbReference type="InterPro" id="IPR042195">
    <property type="entry name" value="ArgJ_beta_C"/>
</dbReference>
<keyword evidence="5 6" id="KW-0012">Acyltransferase</keyword>
<feature type="binding site" evidence="6">
    <location>
        <position position="412"/>
    </location>
    <ligand>
        <name>substrate</name>
    </ligand>
</feature>
<feature type="chain" id="PRO_5044902184" description="Arginine biosynthesis bifunctional protein ArgJ beta chain" evidence="6">
    <location>
        <begin position="197"/>
        <end position="412"/>
    </location>
</feature>
<dbReference type="HAMAP" id="MF_01106">
    <property type="entry name" value="ArgJ"/>
    <property type="match status" value="1"/>
</dbReference>
<sequence>MAGQALPVSPLALPMPEMPPVPGVQVATGMAEIRYRAREDVMAMAFPAGTTAAGVFTKNRCPGAPVEWSRAALKGGKARGLVVTSGNSNVFTGKAGRETCERTAAEAARILGCKPKEVFLASTGVIGERLPTEKLVGALPKVFGAVAEAGFAHAARAIMTTDTFPKAATRTAKIGDTTVTIAGIAKGSGMIAPDMATMLSFLATDAKIPAAALQALLKKGCDKSFNCITVDSDTSTSDTVMLFATGVAKHPRVPTEGGSVLKDFARALNEVLMDLALMVARDGEGAQKLIRIDVTGAVTARSAHRIAMSIANAPLVKTAIAGEDANWGRIVMAVGKAGEPADRDKLSIAVGGTWMARDGGVVDGYDETPVVAHMKGREVEITVDIGLGKGRATVWTCDLTHGYIDINGSYRS</sequence>
<proteinExistence type="inferred from homology"/>
<evidence type="ECO:0000313" key="7">
    <source>
        <dbReference type="EMBL" id="BDG70864.1"/>
    </source>
</evidence>
<evidence type="ECO:0000256" key="4">
    <source>
        <dbReference type="ARBA" id="ARBA00022813"/>
    </source>
</evidence>
<feature type="binding site" evidence="6">
    <location>
        <position position="407"/>
    </location>
    <ligand>
        <name>substrate</name>
    </ligand>
</feature>
<dbReference type="PANTHER" id="PTHR23100">
    <property type="entry name" value="ARGININE BIOSYNTHESIS BIFUNCTIONAL PROTEIN ARGJ"/>
    <property type="match status" value="1"/>
</dbReference>
<keyword evidence="6" id="KW-0055">Arginine biosynthesis</keyword>
<feature type="binding site" evidence="6">
    <location>
        <position position="186"/>
    </location>
    <ligand>
        <name>substrate</name>
    </ligand>
</feature>
<evidence type="ECO:0000256" key="6">
    <source>
        <dbReference type="HAMAP-Rule" id="MF_01106"/>
    </source>
</evidence>
<comment type="catalytic activity">
    <reaction evidence="6">
        <text>N(2)-acetyl-L-ornithine + L-glutamate = N-acetyl-L-glutamate + L-ornithine</text>
        <dbReference type="Rhea" id="RHEA:15349"/>
        <dbReference type="ChEBI" id="CHEBI:29985"/>
        <dbReference type="ChEBI" id="CHEBI:44337"/>
        <dbReference type="ChEBI" id="CHEBI:46911"/>
        <dbReference type="ChEBI" id="CHEBI:57805"/>
        <dbReference type="EC" id="2.3.1.35"/>
    </reaction>
</comment>
<feature type="active site" description="Nucleophile" evidence="6">
    <location>
        <position position="197"/>
    </location>
</feature>
<reference evidence="7 8" key="1">
    <citation type="journal article" date="2016" name="Microbes Environ.">
        <title>Phylogenetically diverse aerobic anoxygenic phototrophic bacteria isolated from epilithic biofilms in Tama river, Japan.</title>
        <authorList>
            <person name="Hirose S."/>
            <person name="Matsuura K."/>
            <person name="Haruta S."/>
        </authorList>
    </citation>
    <scope>NUCLEOTIDE SEQUENCE [LARGE SCALE GENOMIC DNA]</scope>
    <source>
        <strain evidence="7 8">S08</strain>
    </source>
</reference>
<organism evidence="7 8">
    <name type="scientific">Roseomonas fluvialis</name>
    <dbReference type="NCBI Taxonomy" id="1750527"/>
    <lineage>
        <taxon>Bacteria</taxon>
        <taxon>Pseudomonadati</taxon>
        <taxon>Pseudomonadota</taxon>
        <taxon>Alphaproteobacteria</taxon>
        <taxon>Acetobacterales</taxon>
        <taxon>Roseomonadaceae</taxon>
        <taxon>Roseomonas</taxon>
    </lineage>
</organism>
<feature type="binding site" evidence="6">
    <location>
        <position position="160"/>
    </location>
    <ligand>
        <name>substrate</name>
    </ligand>
</feature>
<feature type="chain" id="PRO_5044902183" description="Arginine biosynthesis bifunctional protein ArgJ alpha chain" evidence="6">
    <location>
        <begin position="1"/>
        <end position="196"/>
    </location>
</feature>
<comment type="subunit">
    <text evidence="2 6">Heterotetramer of two alpha and two beta chains.</text>
</comment>
<comment type="function">
    <text evidence="6">Catalyzes two activities which are involved in the cyclic version of arginine biosynthesis: the synthesis of N-acetylglutamate from glutamate and acetyl-CoA as the acetyl donor, and of ornithine by transacetylation between N(2)-acetylornithine and glutamate.</text>
</comment>
<keyword evidence="6" id="KW-0511">Multifunctional enzyme</keyword>
<dbReference type="Gene3D" id="3.10.20.340">
    <property type="entry name" value="ArgJ beta chain, C-terminal domain"/>
    <property type="match status" value="1"/>
</dbReference>
<dbReference type="PANTHER" id="PTHR23100:SF0">
    <property type="entry name" value="ARGININE BIOSYNTHESIS BIFUNCTIONAL PROTEIN ARGJ, MITOCHONDRIAL"/>
    <property type="match status" value="1"/>
</dbReference>
<comment type="pathway">
    <text evidence="6">Amino-acid biosynthesis; L-arginine biosynthesis; L-ornithine and N-acetyl-L-glutamate from L-glutamate and N(2)-acetyl-L-ornithine (cyclic): step 1/1.</text>
</comment>
<keyword evidence="6" id="KW-0963">Cytoplasm</keyword>
<comment type="pathway">
    <text evidence="6">Amino-acid biosynthesis; L-arginine biosynthesis; N(2)-acetyl-L-ornithine from L-glutamate: step 1/4.</text>
</comment>
<comment type="subcellular location">
    <subcellularLocation>
        <location evidence="6">Cytoplasm</location>
    </subcellularLocation>
</comment>
<dbReference type="EMBL" id="AP025637">
    <property type="protein sequence ID" value="BDG70864.1"/>
    <property type="molecule type" value="Genomic_DNA"/>
</dbReference>
<comment type="catalytic activity">
    <reaction evidence="6">
        <text>L-glutamate + acetyl-CoA = N-acetyl-L-glutamate + CoA + H(+)</text>
        <dbReference type="Rhea" id="RHEA:24292"/>
        <dbReference type="ChEBI" id="CHEBI:15378"/>
        <dbReference type="ChEBI" id="CHEBI:29985"/>
        <dbReference type="ChEBI" id="CHEBI:44337"/>
        <dbReference type="ChEBI" id="CHEBI:57287"/>
        <dbReference type="ChEBI" id="CHEBI:57288"/>
        <dbReference type="EC" id="2.3.1.1"/>
    </reaction>
</comment>
<dbReference type="EC" id="2.3.1.1" evidence="6"/>
<dbReference type="RefSeq" id="WP_244458173.1">
    <property type="nucleotide sequence ID" value="NZ_AP025637.1"/>
</dbReference>
<evidence type="ECO:0000256" key="5">
    <source>
        <dbReference type="ARBA" id="ARBA00023315"/>
    </source>
</evidence>
<feature type="site" description="Involved in the stabilization of negative charge on the oxyanion by the formation of the oxyanion hole" evidence="6">
    <location>
        <position position="123"/>
    </location>
</feature>